<dbReference type="InterPro" id="IPR027417">
    <property type="entry name" value="P-loop_NTPase"/>
</dbReference>
<keyword evidence="3 9" id="KW-0347">Helicase</keyword>
<dbReference type="Pfam" id="PF20073">
    <property type="entry name" value="DUF6469"/>
    <property type="match status" value="1"/>
</dbReference>
<feature type="domain" description="DNA2/NAM7 helicase helicase" evidence="6">
    <location>
        <begin position="255"/>
        <end position="327"/>
    </location>
</feature>
<feature type="region of interest" description="Disordered" evidence="5">
    <location>
        <begin position="415"/>
        <end position="436"/>
    </location>
</feature>
<feature type="domain" description="DNA2/NAM7 helicase-like C-terminal" evidence="7">
    <location>
        <begin position="641"/>
        <end position="837"/>
    </location>
</feature>
<name>A0AAD8JFJ6_9APIA</name>
<dbReference type="FunFam" id="3.40.50.300:FF:000326">
    <property type="entry name" value="P-loop containing nucleoside triphosphate hydrolase"/>
    <property type="match status" value="1"/>
</dbReference>
<evidence type="ECO:0000313" key="9">
    <source>
        <dbReference type="EMBL" id="KAK1402148.1"/>
    </source>
</evidence>
<evidence type="ECO:0000256" key="2">
    <source>
        <dbReference type="ARBA" id="ARBA00022801"/>
    </source>
</evidence>
<dbReference type="AlphaFoldDB" id="A0AAD8JFJ6"/>
<reference evidence="9" key="2">
    <citation type="submission" date="2023-05" db="EMBL/GenBank/DDBJ databases">
        <authorList>
            <person name="Schelkunov M.I."/>
        </authorList>
    </citation>
    <scope>NUCLEOTIDE SEQUENCE</scope>
    <source>
        <strain evidence="9">Hsosn_3</strain>
        <tissue evidence="9">Leaf</tissue>
    </source>
</reference>
<evidence type="ECO:0000256" key="5">
    <source>
        <dbReference type="SAM" id="MobiDB-lite"/>
    </source>
</evidence>
<dbReference type="Gene3D" id="3.40.50.300">
    <property type="entry name" value="P-loop containing nucleotide triphosphate hydrolases"/>
    <property type="match status" value="2"/>
</dbReference>
<dbReference type="InterPro" id="IPR045529">
    <property type="entry name" value="DUF6469"/>
</dbReference>
<accession>A0AAD8JFJ6</accession>
<reference evidence="9" key="1">
    <citation type="submission" date="2023-02" db="EMBL/GenBank/DDBJ databases">
        <title>Genome of toxic invasive species Heracleum sosnowskyi carries increased number of genes despite the absence of recent whole-genome duplications.</title>
        <authorList>
            <person name="Schelkunov M."/>
            <person name="Shtratnikova V."/>
            <person name="Makarenko M."/>
            <person name="Klepikova A."/>
            <person name="Omelchenko D."/>
            <person name="Novikova G."/>
            <person name="Obukhova E."/>
            <person name="Bogdanov V."/>
            <person name="Penin A."/>
            <person name="Logacheva M."/>
        </authorList>
    </citation>
    <scope>NUCLEOTIDE SEQUENCE</scope>
    <source>
        <strain evidence="9">Hsosn_3</strain>
        <tissue evidence="9">Leaf</tissue>
    </source>
</reference>
<sequence length="1072" mass="120848">MMGSSRADVVKKAEPKYRSLVDVVFSWTLHDALNKDLYKGKVDKIPTTFFSAAEYKKSFLNPLIEETHADLLSNIMKVTHAPVFEILDIKLSKRFKPPKNLYYQILVKRIGRRYKNEENDELQICDLIALTDIRPRYVADLNRPNFPYTIASVEGKTIEDEVTYFTILSSNPILLEDIMGERASKRMKLFSVHLTNLNTNTRIWNALNWEGANINIIQNLLQRDSSSGSNCSVCNFEDINGSILTKYGDTIGSFKLDDSQKASVLNCIATSTCFHHHSVKLLWGPPGTGKTKTVASLLFMLLGMKCRTLTCAPTNIAVVGVANRLMSSVREVSMYDTYGLGDIVLYGNEVKMKIDDHEDLLDIFLTNRVSCYQSFLSPFTGWRSGVESMICLIEDPMKQYTIYLNRLDRKDEYLPPHKPVSDSGKEECDDDNNATGMQEEQGENILTFDEFLNMRFSLIGKRLMSCIRYMYTHLPTSFISVEVAKKMIRVVELIRTIESLMKIGSSPFEGLDEGFNVIQNDGEMAKCLSKIYVPVTNCVQLLKELRAIVSVPDLKYKYQIRRFCLQNATLIFCTASSSVILHSYEKPPVEMLVIDEAAQLKECESTIPLQLSGLRHAVLVGDEKQLPAMVQSKISQKADFGRSLYERLVHLGHEKHMLNVQYRMHPSISLFPNKQFYENKIMDGKNVQEKTHKKHMLEGEMFGTYSFVNVTYGKEEFDNSHSQRNMAEVCVIAAIVARLSEESIIRNQRLSVGCISPYKAQVNAIKEKLGTKYRAGRNDSFSVNVSSVDGFQGSEADVIIISTVRSNANGSVGFLSNLQRANVALTRARYCLWILGNGSTLLNSGSVWKKLVIDAQSRGCFYNVEVDKKLSLALAGALIELGQLDTLVTRSLLFPEGIWKVCLGDVFLKSMSKIRNENIRSEALSLLIRLANGWRMPQEDKIFSVMHVDNYSIGLINRCNYRSVKGNIVLPMTWPLQSNVATKANICSTDQTLSIASQVAELRLSNDKESTKRNIVLPMTWPLQSNVATKATICSTDQTLSIASQVAELRLSNDKESTKSYWWQGRTGCSIL</sequence>
<gene>
    <name evidence="9" type="ORF">POM88_001753</name>
</gene>
<dbReference type="EMBL" id="JAUIZM010000001">
    <property type="protein sequence ID" value="KAK1402148.1"/>
    <property type="molecule type" value="Genomic_DNA"/>
</dbReference>
<dbReference type="GO" id="GO:0005524">
    <property type="term" value="F:ATP binding"/>
    <property type="evidence" value="ECO:0007669"/>
    <property type="project" value="UniProtKB-KW"/>
</dbReference>
<dbReference type="CDD" id="cd18808">
    <property type="entry name" value="SF1_C_Upf1"/>
    <property type="match status" value="1"/>
</dbReference>
<dbReference type="PANTHER" id="PTHR10887:SF522">
    <property type="entry name" value="P-LOOP CONTAINING NUCLEOSIDE TRIPHOSPHATE HYDROLASES SUPERFAMILY PROTEIN"/>
    <property type="match status" value="1"/>
</dbReference>
<evidence type="ECO:0000259" key="7">
    <source>
        <dbReference type="Pfam" id="PF13087"/>
    </source>
</evidence>
<comment type="caution">
    <text evidence="9">The sequence shown here is derived from an EMBL/GenBank/DDBJ whole genome shotgun (WGS) entry which is preliminary data.</text>
</comment>
<dbReference type="PANTHER" id="PTHR10887">
    <property type="entry name" value="DNA2/NAM7 HELICASE FAMILY"/>
    <property type="match status" value="1"/>
</dbReference>
<evidence type="ECO:0000259" key="8">
    <source>
        <dbReference type="Pfam" id="PF20073"/>
    </source>
</evidence>
<proteinExistence type="predicted"/>
<dbReference type="InterPro" id="IPR047187">
    <property type="entry name" value="SF1_C_Upf1"/>
</dbReference>
<evidence type="ECO:0000256" key="4">
    <source>
        <dbReference type="ARBA" id="ARBA00022840"/>
    </source>
</evidence>
<feature type="domain" description="DNA2/NAM7 helicase helicase" evidence="6">
    <location>
        <begin position="559"/>
        <end position="633"/>
    </location>
</feature>
<organism evidence="9 10">
    <name type="scientific">Heracleum sosnowskyi</name>
    <dbReference type="NCBI Taxonomy" id="360622"/>
    <lineage>
        <taxon>Eukaryota</taxon>
        <taxon>Viridiplantae</taxon>
        <taxon>Streptophyta</taxon>
        <taxon>Embryophyta</taxon>
        <taxon>Tracheophyta</taxon>
        <taxon>Spermatophyta</taxon>
        <taxon>Magnoliopsida</taxon>
        <taxon>eudicotyledons</taxon>
        <taxon>Gunneridae</taxon>
        <taxon>Pentapetalae</taxon>
        <taxon>asterids</taxon>
        <taxon>campanulids</taxon>
        <taxon>Apiales</taxon>
        <taxon>Apiaceae</taxon>
        <taxon>Apioideae</taxon>
        <taxon>apioid superclade</taxon>
        <taxon>Tordylieae</taxon>
        <taxon>Tordyliinae</taxon>
        <taxon>Heracleum</taxon>
    </lineage>
</organism>
<protein>
    <submittedName>
        <fullName evidence="9">Helicase MAGATAMA 3</fullName>
    </submittedName>
</protein>
<dbReference type="SUPFAM" id="SSF52540">
    <property type="entry name" value="P-loop containing nucleoside triphosphate hydrolases"/>
    <property type="match status" value="1"/>
</dbReference>
<dbReference type="GO" id="GO:0005694">
    <property type="term" value="C:chromosome"/>
    <property type="evidence" value="ECO:0007669"/>
    <property type="project" value="UniProtKB-ARBA"/>
</dbReference>
<dbReference type="InterPro" id="IPR041679">
    <property type="entry name" value="DNA2/NAM7-like_C"/>
</dbReference>
<dbReference type="InterPro" id="IPR045055">
    <property type="entry name" value="DNA2/NAM7-like"/>
</dbReference>
<evidence type="ECO:0000259" key="6">
    <source>
        <dbReference type="Pfam" id="PF13086"/>
    </source>
</evidence>
<dbReference type="GO" id="GO:0004386">
    <property type="term" value="F:helicase activity"/>
    <property type="evidence" value="ECO:0007669"/>
    <property type="project" value="UniProtKB-KW"/>
</dbReference>
<keyword evidence="10" id="KW-1185">Reference proteome</keyword>
<evidence type="ECO:0000256" key="1">
    <source>
        <dbReference type="ARBA" id="ARBA00022741"/>
    </source>
</evidence>
<dbReference type="GO" id="GO:0016787">
    <property type="term" value="F:hydrolase activity"/>
    <property type="evidence" value="ECO:0007669"/>
    <property type="project" value="UniProtKB-KW"/>
</dbReference>
<dbReference type="Pfam" id="PF13086">
    <property type="entry name" value="AAA_11"/>
    <property type="match status" value="2"/>
</dbReference>
<keyword evidence="2" id="KW-0378">Hydrolase</keyword>
<feature type="domain" description="DUF6469" evidence="8">
    <location>
        <begin position="95"/>
        <end position="209"/>
    </location>
</feature>
<keyword evidence="4" id="KW-0067">ATP-binding</keyword>
<dbReference type="InterPro" id="IPR041677">
    <property type="entry name" value="DNA2/NAM7_AAA_11"/>
</dbReference>
<feature type="compositionally biased region" description="Basic and acidic residues" evidence="5">
    <location>
        <begin position="415"/>
        <end position="426"/>
    </location>
</feature>
<dbReference type="Proteomes" id="UP001237642">
    <property type="component" value="Unassembled WGS sequence"/>
</dbReference>
<evidence type="ECO:0000256" key="3">
    <source>
        <dbReference type="ARBA" id="ARBA00022806"/>
    </source>
</evidence>
<evidence type="ECO:0000313" key="10">
    <source>
        <dbReference type="Proteomes" id="UP001237642"/>
    </source>
</evidence>
<dbReference type="Pfam" id="PF13087">
    <property type="entry name" value="AAA_12"/>
    <property type="match status" value="1"/>
</dbReference>
<keyword evidence="1" id="KW-0547">Nucleotide-binding</keyword>